<keyword evidence="3" id="KW-1185">Reference proteome</keyword>
<dbReference type="EMBL" id="JAASQI010000001">
    <property type="protein sequence ID" value="NIJ56522.1"/>
    <property type="molecule type" value="Genomic_DNA"/>
</dbReference>
<organism evidence="2 3">
    <name type="scientific">Pseudochelatococcus lubricantis</name>
    <dbReference type="NCBI Taxonomy" id="1538102"/>
    <lineage>
        <taxon>Bacteria</taxon>
        <taxon>Pseudomonadati</taxon>
        <taxon>Pseudomonadota</taxon>
        <taxon>Alphaproteobacteria</taxon>
        <taxon>Hyphomicrobiales</taxon>
        <taxon>Chelatococcaceae</taxon>
        <taxon>Pseudochelatococcus</taxon>
    </lineage>
</organism>
<sequence>MEEILASIRRIIADDQAHSLPPLQPDSLGLDSSSITFDDDVSPETEELEQVVAPQPAPAARTDKPARASGNEARAAETVSPPPAAPPASPPQTAAAPASRQAEERLASADDAARPAQDDEPLLSTSANATAASAFESLSSVVLSRNPRTLDDLVQDMLRPLLKTWLDENLPPLVEKLVRAEIERITRGTRR</sequence>
<dbReference type="Pfam" id="PF10691">
    <property type="entry name" value="DUF2497"/>
    <property type="match status" value="1"/>
</dbReference>
<protein>
    <recommendedName>
        <fullName evidence="4">DUF2497 domain-containing protein</fullName>
    </recommendedName>
</protein>
<evidence type="ECO:0000256" key="1">
    <source>
        <dbReference type="SAM" id="MobiDB-lite"/>
    </source>
</evidence>
<dbReference type="InterPro" id="IPR019632">
    <property type="entry name" value="DUF2497"/>
</dbReference>
<feature type="compositionally biased region" description="Acidic residues" evidence="1">
    <location>
        <begin position="37"/>
        <end position="49"/>
    </location>
</feature>
<comment type="caution">
    <text evidence="2">The sequence shown here is derived from an EMBL/GenBank/DDBJ whole genome shotgun (WGS) entry which is preliminary data.</text>
</comment>
<feature type="compositionally biased region" description="Low complexity" evidence="1">
    <location>
        <begin position="91"/>
        <end position="100"/>
    </location>
</feature>
<accession>A0ABX0UU83</accession>
<evidence type="ECO:0008006" key="4">
    <source>
        <dbReference type="Google" id="ProtNLM"/>
    </source>
</evidence>
<feature type="region of interest" description="Disordered" evidence="1">
    <location>
        <begin position="18"/>
        <end position="128"/>
    </location>
</feature>
<dbReference type="Proteomes" id="UP001429580">
    <property type="component" value="Unassembled WGS sequence"/>
</dbReference>
<feature type="compositionally biased region" description="Pro residues" evidence="1">
    <location>
        <begin position="80"/>
        <end position="90"/>
    </location>
</feature>
<feature type="compositionally biased region" description="Basic and acidic residues" evidence="1">
    <location>
        <begin position="101"/>
        <end position="117"/>
    </location>
</feature>
<evidence type="ECO:0000313" key="2">
    <source>
        <dbReference type="EMBL" id="NIJ56522.1"/>
    </source>
</evidence>
<gene>
    <name evidence="2" type="ORF">FHS82_000335</name>
</gene>
<evidence type="ECO:0000313" key="3">
    <source>
        <dbReference type="Proteomes" id="UP001429580"/>
    </source>
</evidence>
<reference evidence="2 3" key="1">
    <citation type="submission" date="2020-03" db="EMBL/GenBank/DDBJ databases">
        <title>Genomic Encyclopedia of Type Strains, Phase IV (KMG-IV): sequencing the most valuable type-strain genomes for metagenomic binning, comparative biology and taxonomic classification.</title>
        <authorList>
            <person name="Goeker M."/>
        </authorList>
    </citation>
    <scope>NUCLEOTIDE SEQUENCE [LARGE SCALE GENOMIC DNA]</scope>
    <source>
        <strain evidence="2 3">DSM 103870</strain>
    </source>
</reference>
<name>A0ABX0UU83_9HYPH</name>
<feature type="compositionally biased region" description="Low complexity" evidence="1">
    <location>
        <begin position="50"/>
        <end position="60"/>
    </location>
</feature>
<proteinExistence type="predicted"/>
<dbReference type="RefSeq" id="WP_208394031.1">
    <property type="nucleotide sequence ID" value="NZ_JAASQI010000001.1"/>
</dbReference>